<proteinExistence type="predicted"/>
<dbReference type="Proteomes" id="UP000031307">
    <property type="component" value="Unassembled WGS sequence"/>
</dbReference>
<evidence type="ECO:0000313" key="1">
    <source>
        <dbReference type="EMBL" id="KIA76557.1"/>
    </source>
</evidence>
<dbReference type="AlphaFoldDB" id="A0A0C1E5F4"/>
<reference evidence="1 2" key="1">
    <citation type="journal article" date="2014" name="Mol. Biol. Evol.">
        <title>Massive expansion of Ubiquitination-related gene families within the Chlamydiae.</title>
        <authorList>
            <person name="Domman D."/>
            <person name="Collingro A."/>
            <person name="Lagkouvardos I."/>
            <person name="Gehre L."/>
            <person name="Weinmaier T."/>
            <person name="Rattei T."/>
            <person name="Subtil A."/>
            <person name="Horn M."/>
        </authorList>
    </citation>
    <scope>NUCLEOTIDE SEQUENCE [LARGE SCALE GENOMIC DNA]</scope>
    <source>
        <strain evidence="1 2">OEW1</strain>
    </source>
</reference>
<dbReference type="RefSeq" id="WP_006340725.1">
    <property type="nucleotide sequence ID" value="NZ_BAWW01000066.1"/>
</dbReference>
<dbReference type="PATRIC" id="fig|83552.4.peg.2333"/>
<dbReference type="EMBL" id="JSAM01000112">
    <property type="protein sequence ID" value="KIA76557.1"/>
    <property type="molecule type" value="Genomic_DNA"/>
</dbReference>
<comment type="caution">
    <text evidence="1">The sequence shown here is derived from an EMBL/GenBank/DDBJ whole genome shotgun (WGS) entry which is preliminary data.</text>
</comment>
<gene>
    <name evidence="1" type="ORF">DB43_AB00220</name>
</gene>
<protein>
    <submittedName>
        <fullName evidence="1">Uncharacterized protein</fullName>
    </submittedName>
</protein>
<organism evidence="1 2">
    <name type="scientific">Parachlamydia acanthamoebae</name>
    <dbReference type="NCBI Taxonomy" id="83552"/>
    <lineage>
        <taxon>Bacteria</taxon>
        <taxon>Pseudomonadati</taxon>
        <taxon>Chlamydiota</taxon>
        <taxon>Chlamydiia</taxon>
        <taxon>Parachlamydiales</taxon>
        <taxon>Parachlamydiaceae</taxon>
        <taxon>Parachlamydia</taxon>
    </lineage>
</organism>
<sequence>MSDFYERQLNFILKKIEEFELNNVPLSCFVYDFDGLLCLMEDVNPSLERKIRVHWWELEQIQTTACDPEQKTVDFNEQKIIEEALESIKQLIHRELLLVQISGKHSRPLRKVEQYDW</sequence>
<evidence type="ECO:0000313" key="2">
    <source>
        <dbReference type="Proteomes" id="UP000031307"/>
    </source>
</evidence>
<name>A0A0C1E5F4_9BACT</name>
<accession>A0A0C1E5F4</accession>